<organism evidence="2 3">
    <name type="scientific">Cohnella luojiensis</name>
    <dbReference type="NCBI Taxonomy" id="652876"/>
    <lineage>
        <taxon>Bacteria</taxon>
        <taxon>Bacillati</taxon>
        <taxon>Bacillota</taxon>
        <taxon>Bacilli</taxon>
        <taxon>Bacillales</taxon>
        <taxon>Paenibacillaceae</taxon>
        <taxon>Cohnella</taxon>
    </lineage>
</organism>
<sequence>MSGFDNRTAIFLASACSQTYAHYNDPNEKFVIPATYELVTDFHAKSLTGISEKFGFIIQSNTHAIVAFRGTSSTTDGVSDARASQTRFKCMRNAGQTHRGFSDIYYSARESILDALEKLSTNKAVYITGHSLGGALATLCALDVVNNSAFRPPVVYTFGSPRVGDYQFAKSYESKIDESYRVHNRFDVVTHLPPQTFKLPKDDKTYDYEHVRTSEALAFHNGSILANHAIGSYYSVLAKRDPLFAEELNRGSPGFCPDYARSEGRIITLRSRS</sequence>
<evidence type="ECO:0000259" key="1">
    <source>
        <dbReference type="Pfam" id="PF01764"/>
    </source>
</evidence>
<evidence type="ECO:0000313" key="2">
    <source>
        <dbReference type="EMBL" id="TFE23546.1"/>
    </source>
</evidence>
<dbReference type="SUPFAM" id="SSF53474">
    <property type="entry name" value="alpha/beta-Hydrolases"/>
    <property type="match status" value="1"/>
</dbReference>
<dbReference type="Pfam" id="PF01764">
    <property type="entry name" value="Lipase_3"/>
    <property type="match status" value="1"/>
</dbReference>
<dbReference type="InterPro" id="IPR051218">
    <property type="entry name" value="Sec_MonoDiacylglyc_Lipase"/>
</dbReference>
<proteinExistence type="predicted"/>
<name>A0A4Y8LQL3_9BACL</name>
<dbReference type="PANTHER" id="PTHR45856:SF24">
    <property type="entry name" value="FUNGAL LIPASE-LIKE DOMAIN-CONTAINING PROTEIN"/>
    <property type="match status" value="1"/>
</dbReference>
<feature type="domain" description="Fungal lipase-type" evidence="1">
    <location>
        <begin position="65"/>
        <end position="196"/>
    </location>
</feature>
<dbReference type="OrthoDB" id="5522031at2"/>
<protein>
    <submittedName>
        <fullName evidence="2">Lipase family protein</fullName>
    </submittedName>
</protein>
<dbReference type="InterPro" id="IPR002921">
    <property type="entry name" value="Fungal_lipase-type"/>
</dbReference>
<reference evidence="2 3" key="1">
    <citation type="submission" date="2019-03" db="EMBL/GenBank/DDBJ databases">
        <title>Cohnella endophytica sp. nov., a novel endophytic bacterium isolated from bark of Sonneratia apetala.</title>
        <authorList>
            <person name="Tuo L."/>
        </authorList>
    </citation>
    <scope>NUCLEOTIDE SEQUENCE [LARGE SCALE GENOMIC DNA]</scope>
    <source>
        <strain evidence="2 3">CCTCC AB 208254</strain>
    </source>
</reference>
<dbReference type="GO" id="GO:0006629">
    <property type="term" value="P:lipid metabolic process"/>
    <property type="evidence" value="ECO:0007669"/>
    <property type="project" value="InterPro"/>
</dbReference>
<dbReference type="PANTHER" id="PTHR45856">
    <property type="entry name" value="ALPHA/BETA-HYDROLASES SUPERFAMILY PROTEIN"/>
    <property type="match status" value="1"/>
</dbReference>
<dbReference type="InterPro" id="IPR029058">
    <property type="entry name" value="AB_hydrolase_fold"/>
</dbReference>
<dbReference type="Proteomes" id="UP000297900">
    <property type="component" value="Unassembled WGS sequence"/>
</dbReference>
<dbReference type="CDD" id="cd00519">
    <property type="entry name" value="Lipase_3"/>
    <property type="match status" value="1"/>
</dbReference>
<comment type="caution">
    <text evidence="2">The sequence shown here is derived from an EMBL/GenBank/DDBJ whole genome shotgun (WGS) entry which is preliminary data.</text>
</comment>
<gene>
    <name evidence="2" type="ORF">E2980_18825</name>
</gene>
<accession>A0A4Y8LQL3</accession>
<dbReference type="Gene3D" id="3.40.50.1820">
    <property type="entry name" value="alpha/beta hydrolase"/>
    <property type="match status" value="1"/>
</dbReference>
<dbReference type="RefSeq" id="WP_135153782.1">
    <property type="nucleotide sequence ID" value="NZ_SOMN01000033.1"/>
</dbReference>
<dbReference type="EMBL" id="SOMN01000033">
    <property type="protein sequence ID" value="TFE23546.1"/>
    <property type="molecule type" value="Genomic_DNA"/>
</dbReference>
<dbReference type="AlphaFoldDB" id="A0A4Y8LQL3"/>
<evidence type="ECO:0000313" key="3">
    <source>
        <dbReference type="Proteomes" id="UP000297900"/>
    </source>
</evidence>
<keyword evidence="3" id="KW-1185">Reference proteome</keyword>